<dbReference type="HOGENOM" id="CLU_2272583_0_0_11"/>
<evidence type="ECO:0000256" key="1">
    <source>
        <dbReference type="SAM" id="MobiDB-lite"/>
    </source>
</evidence>
<organism evidence="2 3">
    <name type="scientific">Collinsella stercoris DSM 13279</name>
    <dbReference type="NCBI Taxonomy" id="445975"/>
    <lineage>
        <taxon>Bacteria</taxon>
        <taxon>Bacillati</taxon>
        <taxon>Actinomycetota</taxon>
        <taxon>Coriobacteriia</taxon>
        <taxon>Coriobacteriales</taxon>
        <taxon>Coriobacteriaceae</taxon>
        <taxon>Collinsella</taxon>
    </lineage>
</organism>
<feature type="region of interest" description="Disordered" evidence="1">
    <location>
        <begin position="1"/>
        <end position="20"/>
    </location>
</feature>
<keyword evidence="3" id="KW-1185">Reference proteome</keyword>
<name>B6GB32_9ACTN</name>
<feature type="region of interest" description="Disordered" evidence="1">
    <location>
        <begin position="66"/>
        <end position="95"/>
    </location>
</feature>
<reference evidence="2 3" key="1">
    <citation type="submission" date="2008-10" db="EMBL/GenBank/DDBJ databases">
        <title>Draft genome sequence of Collinsella stercoris (DSM 13279).</title>
        <authorList>
            <person name="Sudarsanam P."/>
            <person name="Ley R."/>
            <person name="Guruge J."/>
            <person name="Turnbaugh P.J."/>
            <person name="Mahowald M."/>
            <person name="Liep D."/>
            <person name="Gordon J."/>
        </authorList>
    </citation>
    <scope>NUCLEOTIDE SEQUENCE [LARGE SCALE GENOMIC DNA]</scope>
    <source>
        <strain evidence="2 3">DSM 13279</strain>
    </source>
</reference>
<feature type="compositionally biased region" description="Basic residues" evidence="1">
    <location>
        <begin position="69"/>
        <end position="79"/>
    </location>
</feature>
<feature type="compositionally biased region" description="Basic residues" evidence="1">
    <location>
        <begin position="1"/>
        <end position="13"/>
    </location>
</feature>
<proteinExistence type="predicted"/>
<sequence>MTPRGHRPARLHAARGSGTLGAPARCVARSPVALLHTFFLRHRGSFPCVSLNPIVTLNRPHAAIETSARRGRTQKHRTRKDAGAVQHAQRAPQTSNWCLSLI</sequence>
<protein>
    <submittedName>
        <fullName evidence="2">Uncharacterized protein</fullName>
    </submittedName>
</protein>
<dbReference type="AlphaFoldDB" id="B6GB32"/>
<dbReference type="EMBL" id="ABXJ01000069">
    <property type="protein sequence ID" value="EEA90527.1"/>
    <property type="molecule type" value="Genomic_DNA"/>
</dbReference>
<comment type="caution">
    <text evidence="2">The sequence shown here is derived from an EMBL/GenBank/DDBJ whole genome shotgun (WGS) entry which is preliminary data.</text>
</comment>
<gene>
    <name evidence="2" type="ORF">COLSTE_01286</name>
</gene>
<reference evidence="2 3" key="2">
    <citation type="submission" date="2008-10" db="EMBL/GenBank/DDBJ databases">
        <authorList>
            <person name="Fulton L."/>
            <person name="Clifton S."/>
            <person name="Fulton B."/>
            <person name="Xu J."/>
            <person name="Minx P."/>
            <person name="Pepin K.H."/>
            <person name="Johnson M."/>
            <person name="Thiruvilangam P."/>
            <person name="Bhonagiri V."/>
            <person name="Nash W.E."/>
            <person name="Mardis E.R."/>
            <person name="Wilson R.K."/>
        </authorList>
    </citation>
    <scope>NUCLEOTIDE SEQUENCE [LARGE SCALE GENOMIC DNA]</scope>
    <source>
        <strain evidence="2 3">DSM 13279</strain>
    </source>
</reference>
<accession>B6GB32</accession>
<evidence type="ECO:0000313" key="3">
    <source>
        <dbReference type="Proteomes" id="UP000003560"/>
    </source>
</evidence>
<dbReference type="STRING" id="445975.COLSTE_01286"/>
<evidence type="ECO:0000313" key="2">
    <source>
        <dbReference type="EMBL" id="EEA90527.1"/>
    </source>
</evidence>
<dbReference type="Proteomes" id="UP000003560">
    <property type="component" value="Unassembled WGS sequence"/>
</dbReference>